<dbReference type="HOGENOM" id="CLU_1626731_0_0_1"/>
<dbReference type="AlphaFoldDB" id="M2ND78"/>
<dbReference type="RefSeq" id="XP_007675680.1">
    <property type="nucleotide sequence ID" value="XM_007677490.1"/>
</dbReference>
<keyword evidence="3" id="KW-1185">Reference proteome</keyword>
<dbReference type="KEGG" id="bcom:BAUCODRAFT_441485"/>
<proteinExistence type="predicted"/>
<evidence type="ECO:0000313" key="3">
    <source>
        <dbReference type="Proteomes" id="UP000011761"/>
    </source>
</evidence>
<sequence>MSGMRAESAAATATTTTLHNTLAQAGGRVERRWCGGGAVVLYVALQRMSLLRVYKGTGRRNVSLSLPKRRSRTSVSGRWSQRQGQGKHDRPWQHTSARQRAKILCWTVSSTRPLPYSHFSRDIEPGAILISAIKDPHKQTCNQSINQSIHHLTPSTMNEVTLS</sequence>
<reference evidence="2 3" key="1">
    <citation type="journal article" date="2012" name="PLoS Pathog.">
        <title>Diverse lifestyles and strategies of plant pathogenesis encoded in the genomes of eighteen Dothideomycetes fungi.</title>
        <authorList>
            <person name="Ohm R.A."/>
            <person name="Feau N."/>
            <person name="Henrissat B."/>
            <person name="Schoch C.L."/>
            <person name="Horwitz B.A."/>
            <person name="Barry K.W."/>
            <person name="Condon B.J."/>
            <person name="Copeland A.C."/>
            <person name="Dhillon B."/>
            <person name="Glaser F."/>
            <person name="Hesse C.N."/>
            <person name="Kosti I."/>
            <person name="LaButti K."/>
            <person name="Lindquist E.A."/>
            <person name="Lucas S."/>
            <person name="Salamov A.A."/>
            <person name="Bradshaw R.E."/>
            <person name="Ciuffetti L."/>
            <person name="Hamelin R.C."/>
            <person name="Kema G.H.J."/>
            <person name="Lawrence C."/>
            <person name="Scott J.A."/>
            <person name="Spatafora J.W."/>
            <person name="Turgeon B.G."/>
            <person name="de Wit P.J.G.M."/>
            <person name="Zhong S."/>
            <person name="Goodwin S.B."/>
            <person name="Grigoriev I.V."/>
        </authorList>
    </citation>
    <scope>NUCLEOTIDE SEQUENCE [LARGE SCALE GENOMIC DNA]</scope>
    <source>
        <strain evidence="2 3">UAMH 10762</strain>
    </source>
</reference>
<evidence type="ECO:0000313" key="2">
    <source>
        <dbReference type="EMBL" id="EMC97164.1"/>
    </source>
</evidence>
<protein>
    <submittedName>
        <fullName evidence="2">Uncharacterized protein</fullName>
    </submittedName>
</protein>
<feature type="compositionally biased region" description="Polar residues" evidence="1">
    <location>
        <begin position="73"/>
        <end position="84"/>
    </location>
</feature>
<dbReference type="EMBL" id="KB445554">
    <property type="protein sequence ID" value="EMC97164.1"/>
    <property type="molecule type" value="Genomic_DNA"/>
</dbReference>
<evidence type="ECO:0000256" key="1">
    <source>
        <dbReference type="SAM" id="MobiDB-lite"/>
    </source>
</evidence>
<name>M2ND78_BAUPA</name>
<accession>M2ND78</accession>
<gene>
    <name evidence="2" type="ORF">BAUCODRAFT_441485</name>
</gene>
<organism evidence="2 3">
    <name type="scientific">Baudoinia panamericana (strain UAMH 10762)</name>
    <name type="common">Angels' share fungus</name>
    <name type="synonym">Baudoinia compniacensis (strain UAMH 10762)</name>
    <dbReference type="NCBI Taxonomy" id="717646"/>
    <lineage>
        <taxon>Eukaryota</taxon>
        <taxon>Fungi</taxon>
        <taxon>Dikarya</taxon>
        <taxon>Ascomycota</taxon>
        <taxon>Pezizomycotina</taxon>
        <taxon>Dothideomycetes</taxon>
        <taxon>Dothideomycetidae</taxon>
        <taxon>Mycosphaerellales</taxon>
        <taxon>Teratosphaeriaceae</taxon>
        <taxon>Baudoinia</taxon>
    </lineage>
</organism>
<feature type="region of interest" description="Disordered" evidence="1">
    <location>
        <begin position="67"/>
        <end position="94"/>
    </location>
</feature>
<dbReference type="Proteomes" id="UP000011761">
    <property type="component" value="Unassembled WGS sequence"/>
</dbReference>
<dbReference type="GeneID" id="19114369"/>